<proteinExistence type="predicted"/>
<dbReference type="EMBL" id="BGPR01011928">
    <property type="protein sequence ID" value="GBN53663.1"/>
    <property type="molecule type" value="Genomic_DNA"/>
</dbReference>
<keyword evidence="2" id="KW-1185">Reference proteome</keyword>
<evidence type="ECO:0000313" key="1">
    <source>
        <dbReference type="EMBL" id="GBN53663.1"/>
    </source>
</evidence>
<name>A0A4Y2PS21_ARAVE</name>
<accession>A0A4Y2PS21</accession>
<reference evidence="1 2" key="1">
    <citation type="journal article" date="2019" name="Sci. Rep.">
        <title>Orb-weaving spider Araneus ventricosus genome elucidates the spidroin gene catalogue.</title>
        <authorList>
            <person name="Kono N."/>
            <person name="Nakamura H."/>
            <person name="Ohtoshi R."/>
            <person name="Moran D.A.P."/>
            <person name="Shinohara A."/>
            <person name="Yoshida Y."/>
            <person name="Fujiwara M."/>
            <person name="Mori M."/>
            <person name="Tomita M."/>
            <person name="Arakawa K."/>
        </authorList>
    </citation>
    <scope>NUCLEOTIDE SEQUENCE [LARGE SCALE GENOMIC DNA]</scope>
</reference>
<evidence type="ECO:0000313" key="2">
    <source>
        <dbReference type="Proteomes" id="UP000499080"/>
    </source>
</evidence>
<sequence length="106" mass="12231">MKAKQDEILGMCIELHLVLTDGDHNDVNSFQLHQKILVMLTPHRQSDYPVGILFYLNLDRVVVNFPNLSVPLKIFLTRPVTVTAGERSFFQLKLVKTYTQSNLFQE</sequence>
<dbReference type="Proteomes" id="UP000499080">
    <property type="component" value="Unassembled WGS sequence"/>
</dbReference>
<gene>
    <name evidence="1" type="ORF">AVEN_96987_1</name>
</gene>
<protein>
    <submittedName>
        <fullName evidence="1">Uncharacterized protein</fullName>
    </submittedName>
</protein>
<dbReference type="AlphaFoldDB" id="A0A4Y2PS21"/>
<organism evidence="1 2">
    <name type="scientific">Araneus ventricosus</name>
    <name type="common">Orbweaver spider</name>
    <name type="synonym">Epeira ventricosa</name>
    <dbReference type="NCBI Taxonomy" id="182803"/>
    <lineage>
        <taxon>Eukaryota</taxon>
        <taxon>Metazoa</taxon>
        <taxon>Ecdysozoa</taxon>
        <taxon>Arthropoda</taxon>
        <taxon>Chelicerata</taxon>
        <taxon>Arachnida</taxon>
        <taxon>Araneae</taxon>
        <taxon>Araneomorphae</taxon>
        <taxon>Entelegynae</taxon>
        <taxon>Araneoidea</taxon>
        <taxon>Araneidae</taxon>
        <taxon>Araneus</taxon>
    </lineage>
</organism>
<dbReference type="OrthoDB" id="10063284at2759"/>
<comment type="caution">
    <text evidence="1">The sequence shown here is derived from an EMBL/GenBank/DDBJ whole genome shotgun (WGS) entry which is preliminary data.</text>
</comment>